<dbReference type="PANTHER" id="PTHR39961:SF1">
    <property type="entry name" value="DUF458 DOMAIN-CONTAINING PROTEIN"/>
    <property type="match status" value="1"/>
</dbReference>
<gene>
    <name evidence="1" type="ORF">A2Y57_00465</name>
</gene>
<evidence type="ECO:0000313" key="2">
    <source>
        <dbReference type="Proteomes" id="UP000177103"/>
    </source>
</evidence>
<proteinExistence type="predicted"/>
<organism evidence="1 2">
    <name type="scientific">Candidatus Woykebacteria bacterium RBG_13_40_7b</name>
    <dbReference type="NCBI Taxonomy" id="1802594"/>
    <lineage>
        <taxon>Bacteria</taxon>
        <taxon>Candidatus Woykeibacteriota</taxon>
    </lineage>
</organism>
<dbReference type="EMBL" id="MHCQ01000017">
    <property type="protein sequence ID" value="OGY24695.1"/>
    <property type="molecule type" value="Genomic_DNA"/>
</dbReference>
<evidence type="ECO:0000313" key="1">
    <source>
        <dbReference type="EMBL" id="OGY24695.1"/>
    </source>
</evidence>
<name>A0A1G1WAK2_9BACT</name>
<reference evidence="1 2" key="1">
    <citation type="journal article" date="2016" name="Nat. Commun.">
        <title>Thousands of microbial genomes shed light on interconnected biogeochemical processes in an aquifer system.</title>
        <authorList>
            <person name="Anantharaman K."/>
            <person name="Brown C.T."/>
            <person name="Hug L.A."/>
            <person name="Sharon I."/>
            <person name="Castelle C.J."/>
            <person name="Probst A.J."/>
            <person name="Thomas B.C."/>
            <person name="Singh A."/>
            <person name="Wilkins M.J."/>
            <person name="Karaoz U."/>
            <person name="Brodie E.L."/>
            <person name="Williams K.H."/>
            <person name="Hubbard S.S."/>
            <person name="Banfield J.F."/>
        </authorList>
    </citation>
    <scope>NUCLEOTIDE SEQUENCE [LARGE SCALE GENOMIC DNA]</scope>
</reference>
<dbReference type="InterPro" id="IPR007405">
    <property type="entry name" value="Phage_KVP40_Orf299"/>
</dbReference>
<dbReference type="AlphaFoldDB" id="A0A1G1WAK2"/>
<dbReference type="Proteomes" id="UP000177103">
    <property type="component" value="Unassembled WGS sequence"/>
</dbReference>
<comment type="caution">
    <text evidence="1">The sequence shown here is derived from an EMBL/GenBank/DDBJ whole genome shotgun (WGS) entry which is preliminary data.</text>
</comment>
<accession>A0A1G1WAK2</accession>
<dbReference type="Pfam" id="PF04308">
    <property type="entry name" value="RNaseH_like"/>
    <property type="match status" value="1"/>
</dbReference>
<dbReference type="PANTHER" id="PTHR39961">
    <property type="entry name" value="HYPOTHETICAL CYTOSOLIC PROTEIN"/>
    <property type="match status" value="1"/>
</dbReference>
<protein>
    <recommendedName>
        <fullName evidence="3">DUF458 domain-containing protein</fullName>
    </recommendedName>
</protein>
<sequence length="163" mass="18303">MLKTDFEKFTSPTLGRVSFEELIEKTKHFISEDDKSSYKVVVGTDSSSKEKIDGDFVSVILVHRIGSGGIYFWNRSANGRFHHFKERIYQEALFSLEIAEKLTKELKGNGLSLDNLEIHVDIGPKGETREMISEIVGMIKGNGFNAKIKPESYGASCVADRHT</sequence>
<evidence type="ECO:0008006" key="3">
    <source>
        <dbReference type="Google" id="ProtNLM"/>
    </source>
</evidence>